<evidence type="ECO:0000313" key="2">
    <source>
        <dbReference type="Proteomes" id="UP000609651"/>
    </source>
</evidence>
<dbReference type="Proteomes" id="UP000609651">
    <property type="component" value="Unassembled WGS sequence"/>
</dbReference>
<name>A0ABX1VJ71_9PLAN</name>
<keyword evidence="2" id="KW-1185">Reference proteome</keyword>
<dbReference type="InterPro" id="IPR035093">
    <property type="entry name" value="RelE/ParE_toxin_dom_sf"/>
</dbReference>
<dbReference type="EMBL" id="WTPX01000313">
    <property type="protein sequence ID" value="NNJ28135.1"/>
    <property type="molecule type" value="Genomic_DNA"/>
</dbReference>
<protein>
    <recommendedName>
        <fullName evidence="3">Type II toxin-antitoxin system RelE/ParE family toxin</fullName>
    </recommendedName>
</protein>
<evidence type="ECO:0008006" key="3">
    <source>
        <dbReference type="Google" id="ProtNLM"/>
    </source>
</evidence>
<dbReference type="Gene3D" id="3.30.2310.20">
    <property type="entry name" value="RelE-like"/>
    <property type="match status" value="1"/>
</dbReference>
<evidence type="ECO:0000313" key="1">
    <source>
        <dbReference type="EMBL" id="NNJ28135.1"/>
    </source>
</evidence>
<organism evidence="1 2">
    <name type="scientific">Alienimonas chondri</name>
    <dbReference type="NCBI Taxonomy" id="2681879"/>
    <lineage>
        <taxon>Bacteria</taxon>
        <taxon>Pseudomonadati</taxon>
        <taxon>Planctomycetota</taxon>
        <taxon>Planctomycetia</taxon>
        <taxon>Planctomycetales</taxon>
        <taxon>Planctomycetaceae</taxon>
        <taxon>Alienimonas</taxon>
    </lineage>
</organism>
<gene>
    <name evidence="1" type="ORF">LzC2_42460</name>
</gene>
<dbReference type="RefSeq" id="WP_171190032.1">
    <property type="nucleotide sequence ID" value="NZ_WTPX01000313.1"/>
</dbReference>
<sequence length="99" mass="10983">MNVLRTPLAELDFATELGRLFALSSVGRALQFDRAVEAAITRVLADPASFATHHAAPHLRRCPIGDGFAHDVLFRTEGNDLFITAIWHPHRDPADLARR</sequence>
<accession>A0ABX1VJ71</accession>
<proteinExistence type="predicted"/>
<reference evidence="1 2" key="1">
    <citation type="journal article" date="2020" name="Syst. Appl. Microbiol.">
        <title>Alienimonas chondri sp. nov., a novel planctomycete isolated from the biofilm of the red alga Chondrus crispus.</title>
        <authorList>
            <person name="Vitorino I."/>
            <person name="Albuquerque L."/>
            <person name="Wiegand S."/>
            <person name="Kallscheuer N."/>
            <person name="da Costa M.S."/>
            <person name="Lobo-da-Cunha A."/>
            <person name="Jogler C."/>
            <person name="Lage O.M."/>
        </authorList>
    </citation>
    <scope>NUCLEOTIDE SEQUENCE [LARGE SCALE GENOMIC DNA]</scope>
    <source>
        <strain evidence="1 2">LzC2</strain>
    </source>
</reference>
<comment type="caution">
    <text evidence="1">The sequence shown here is derived from an EMBL/GenBank/DDBJ whole genome shotgun (WGS) entry which is preliminary data.</text>
</comment>